<dbReference type="EMBL" id="JBHLWQ010000050">
    <property type="protein sequence ID" value="MFC0199612.1"/>
    <property type="molecule type" value="Genomic_DNA"/>
</dbReference>
<dbReference type="RefSeq" id="WP_265506098.1">
    <property type="nucleotide sequence ID" value="NZ_JAOTBE010000008.1"/>
</dbReference>
<name>A0ABV6CGU3_9RHOB</name>
<accession>A0ABV6CGU3</accession>
<keyword evidence="2" id="KW-1185">Reference proteome</keyword>
<reference evidence="1 2" key="1">
    <citation type="submission" date="2024-09" db="EMBL/GenBank/DDBJ databases">
        <authorList>
            <person name="Sun Q."/>
            <person name="Mori K."/>
        </authorList>
    </citation>
    <scope>NUCLEOTIDE SEQUENCE [LARGE SCALE GENOMIC DNA]</scope>
    <source>
        <strain evidence="1 2">CCM 7904</strain>
    </source>
</reference>
<dbReference type="Proteomes" id="UP001589795">
    <property type="component" value="Unassembled WGS sequence"/>
</dbReference>
<proteinExistence type="predicted"/>
<evidence type="ECO:0000313" key="2">
    <source>
        <dbReference type="Proteomes" id="UP001589795"/>
    </source>
</evidence>
<gene>
    <name evidence="1" type="ORF">ACFFIZ_04615</name>
</gene>
<sequence>MQRSPSLTQAISTAEALLRADTDDLRQLAAIAGQDPAAMYLGADLTGVDLRSQDISFLVGLGTNFEGAILTDEQRRQLRRGSVEERKQETRKSIRDLRVDMVLRFIERHRDADLAPYQREGQASIPHDWDLDIPFEALLQEVLLNPILMSTSPNPNDQCGSDYMSAALIRLSQYLSYESELFFKELFQLFGDLRCPVDDAVIDILKNNYLRQLQSKLGNLIAMMRPTRNLDVWWVLDQNGFAAMIAAAAELSRYREVHATAIEAFATEVADPKLSLQMLTETRYELDADQAERIAYAITSKNWPASMTADVLDAKVPRPLAISIFRQLLAQGNGPRVSEVILWLDRSKWSLGGLSLENAVANIDNFDAIYNLAKMLAPNVKGNQIGVLRSRLSQLARTDVEQAKLSRFRQEYM</sequence>
<organism evidence="1 2">
    <name type="scientific">Paracoccus rhizosphaerae</name>
    <dbReference type="NCBI Taxonomy" id="1133347"/>
    <lineage>
        <taxon>Bacteria</taxon>
        <taxon>Pseudomonadati</taxon>
        <taxon>Pseudomonadota</taxon>
        <taxon>Alphaproteobacteria</taxon>
        <taxon>Rhodobacterales</taxon>
        <taxon>Paracoccaceae</taxon>
        <taxon>Paracoccus</taxon>
    </lineage>
</organism>
<protein>
    <submittedName>
        <fullName evidence="1">Uncharacterized protein</fullName>
    </submittedName>
</protein>
<evidence type="ECO:0000313" key="1">
    <source>
        <dbReference type="EMBL" id="MFC0199612.1"/>
    </source>
</evidence>
<comment type="caution">
    <text evidence="1">The sequence shown here is derived from an EMBL/GenBank/DDBJ whole genome shotgun (WGS) entry which is preliminary data.</text>
</comment>